<dbReference type="InterPro" id="IPR006555">
    <property type="entry name" value="ATP-dep_Helicase_C"/>
</dbReference>
<dbReference type="GO" id="GO:0016818">
    <property type="term" value="F:hydrolase activity, acting on acid anhydrides, in phosphorus-containing anhydrides"/>
    <property type="evidence" value="ECO:0007669"/>
    <property type="project" value="InterPro"/>
</dbReference>
<dbReference type="SMART" id="SM00487">
    <property type="entry name" value="DEXDc"/>
    <property type="match status" value="1"/>
</dbReference>
<dbReference type="InterPro" id="IPR045028">
    <property type="entry name" value="DinG/Rad3-like"/>
</dbReference>
<evidence type="ECO:0000313" key="13">
    <source>
        <dbReference type="Proteomes" id="UP000886833"/>
    </source>
</evidence>
<keyword evidence="9" id="KW-0413">Isomerase</keyword>
<reference evidence="12" key="2">
    <citation type="journal article" date="2021" name="PeerJ">
        <title>Extensive microbial diversity within the chicken gut microbiome revealed by metagenomics and culture.</title>
        <authorList>
            <person name="Gilroy R."/>
            <person name="Ravi A."/>
            <person name="Getino M."/>
            <person name="Pursley I."/>
            <person name="Horton D.L."/>
            <person name="Alikhan N.F."/>
            <person name="Baker D."/>
            <person name="Gharbi K."/>
            <person name="Hall N."/>
            <person name="Watson M."/>
            <person name="Adriaenssens E.M."/>
            <person name="Foster-Nyarko E."/>
            <person name="Jarju S."/>
            <person name="Secka A."/>
            <person name="Antonio M."/>
            <person name="Oren A."/>
            <person name="Chaudhuri R.R."/>
            <person name="La Ragione R."/>
            <person name="Hildebrand F."/>
            <person name="Pallen M.J."/>
        </authorList>
    </citation>
    <scope>NUCLEOTIDE SEQUENCE</scope>
    <source>
        <strain evidence="12">CHK195-26880</strain>
    </source>
</reference>
<dbReference type="Pfam" id="PF06733">
    <property type="entry name" value="DEAD_2"/>
    <property type="match status" value="1"/>
</dbReference>
<feature type="domain" description="Helicase ATP-binding" evidence="11">
    <location>
        <begin position="23"/>
        <end position="311"/>
    </location>
</feature>
<evidence type="ECO:0000313" key="12">
    <source>
        <dbReference type="EMBL" id="HIT37738.1"/>
    </source>
</evidence>
<gene>
    <name evidence="12" type="ORF">IAB59_04625</name>
</gene>
<comment type="caution">
    <text evidence="12">The sequence shown here is derived from an EMBL/GenBank/DDBJ whole genome shotgun (WGS) entry which is preliminary data.</text>
</comment>
<reference evidence="12" key="1">
    <citation type="submission" date="2020-10" db="EMBL/GenBank/DDBJ databases">
        <authorList>
            <person name="Gilroy R."/>
        </authorList>
    </citation>
    <scope>NUCLEOTIDE SEQUENCE</scope>
    <source>
        <strain evidence="12">CHK195-26880</strain>
    </source>
</reference>
<protein>
    <submittedName>
        <fullName evidence="12">ATP-dependent DNA helicase</fullName>
    </submittedName>
</protein>
<keyword evidence="7" id="KW-0411">Iron-sulfur</keyword>
<keyword evidence="5" id="KW-0067">ATP-binding</keyword>
<keyword evidence="4 12" id="KW-0347">Helicase</keyword>
<dbReference type="GO" id="GO:0005524">
    <property type="term" value="F:ATP binding"/>
    <property type="evidence" value="ECO:0007669"/>
    <property type="project" value="UniProtKB-KW"/>
</dbReference>
<keyword evidence="6" id="KW-0408">Iron</keyword>
<dbReference type="GO" id="GO:0003677">
    <property type="term" value="F:DNA binding"/>
    <property type="evidence" value="ECO:0007669"/>
    <property type="project" value="UniProtKB-KW"/>
</dbReference>
<accession>A0A9D1KAX8</accession>
<evidence type="ECO:0000256" key="9">
    <source>
        <dbReference type="ARBA" id="ARBA00023235"/>
    </source>
</evidence>
<evidence type="ECO:0000256" key="7">
    <source>
        <dbReference type="ARBA" id="ARBA00023014"/>
    </source>
</evidence>
<keyword evidence="3" id="KW-0378">Hydrolase</keyword>
<sequence>MSIWKEKLSFDPKLYEEVDSFFENLHDNETLEYRTVQHTMALDIVDAIKNKEILLMEAGVGSGKSWGYLVPLLYASKDKEHFKGFLISTSSIALQEQLKTEIEKLSKMLNVDIPITIAKGRNNFICKKRLDDYIKHHDEDKNLKELEKKVNGGHIDKEEYQDIPIHVWKKININYVNCSSCIYKNTCEYILKREKWKESKYVICNHDLLIEALKRDNNDLILQDPSILVVDEAHNLEEKIRNSYKNSISKSKLEALILKINFMISDDESLDGYENNPIIESLNKVFRMISTKAKYKYRKNAKENIEVFDEETSGFDISSSLKEEIVNLINRLENLIKESSNYKYLDKRLISTINILKDYIKVFKDLISDNSENIYWASFLPNTKSHITLEYVKKDIYKQAARLLSNNNYAKVFTSATMTTGDGDYNYFANNLGLNRINGVPIIREYPGKSPFDYDNDALLYLSKDCISPKSSDRELYLDSIATKVDELINITEGRSLVLFTSKEDMKRVYSKVTMNNHDFNIMLQTDDVSADTLKIRFKEDESSVLFATGSFFEGIDVKGEALENVIITKLPFPVVNPIIEEKASHFRDGFREVYLPEMIIKLKQGAGRLIRSSTDKGIVSILDSRYKEYQDVILESLPFGNCTTDIEEVKAFATNKLGITKIKK</sequence>
<dbReference type="InterPro" id="IPR010614">
    <property type="entry name" value="RAD3-like_helicase_DEAD"/>
</dbReference>
<dbReference type="PROSITE" id="PS00690">
    <property type="entry name" value="DEAH_ATP_HELICASE"/>
    <property type="match status" value="1"/>
</dbReference>
<dbReference type="InterPro" id="IPR014013">
    <property type="entry name" value="Helic_SF1/SF2_ATP-bd_DinG/Rad3"/>
</dbReference>
<dbReference type="AlphaFoldDB" id="A0A9D1KAX8"/>
<dbReference type="GO" id="GO:0051536">
    <property type="term" value="F:iron-sulfur cluster binding"/>
    <property type="evidence" value="ECO:0007669"/>
    <property type="project" value="UniProtKB-KW"/>
</dbReference>
<dbReference type="Pfam" id="PF13307">
    <property type="entry name" value="Helicase_C_2"/>
    <property type="match status" value="1"/>
</dbReference>
<dbReference type="Proteomes" id="UP000886833">
    <property type="component" value="Unassembled WGS sequence"/>
</dbReference>
<dbReference type="InterPro" id="IPR014001">
    <property type="entry name" value="Helicase_ATP-bd"/>
</dbReference>
<dbReference type="EMBL" id="DVKQ01000059">
    <property type="protein sequence ID" value="HIT37738.1"/>
    <property type="molecule type" value="Genomic_DNA"/>
</dbReference>
<evidence type="ECO:0000256" key="2">
    <source>
        <dbReference type="ARBA" id="ARBA00022741"/>
    </source>
</evidence>
<evidence type="ECO:0000256" key="1">
    <source>
        <dbReference type="ARBA" id="ARBA00022723"/>
    </source>
</evidence>
<dbReference type="SMART" id="SM00491">
    <property type="entry name" value="HELICc2"/>
    <property type="match status" value="1"/>
</dbReference>
<evidence type="ECO:0000256" key="4">
    <source>
        <dbReference type="ARBA" id="ARBA00022806"/>
    </source>
</evidence>
<keyword evidence="2" id="KW-0547">Nucleotide-binding</keyword>
<evidence type="ECO:0000256" key="5">
    <source>
        <dbReference type="ARBA" id="ARBA00022840"/>
    </source>
</evidence>
<evidence type="ECO:0000256" key="8">
    <source>
        <dbReference type="ARBA" id="ARBA00023125"/>
    </source>
</evidence>
<keyword evidence="8" id="KW-0238">DNA-binding</keyword>
<evidence type="ECO:0000259" key="11">
    <source>
        <dbReference type="PROSITE" id="PS51193"/>
    </source>
</evidence>
<dbReference type="GO" id="GO:0003678">
    <property type="term" value="F:DNA helicase activity"/>
    <property type="evidence" value="ECO:0007669"/>
    <property type="project" value="InterPro"/>
</dbReference>
<dbReference type="InterPro" id="IPR002464">
    <property type="entry name" value="DNA/RNA_helicase_DEAH_CS"/>
</dbReference>
<keyword evidence="1" id="KW-0479">Metal-binding</keyword>
<evidence type="ECO:0000256" key="10">
    <source>
        <dbReference type="ARBA" id="ARBA00038058"/>
    </source>
</evidence>
<dbReference type="GO" id="GO:0006139">
    <property type="term" value="P:nucleobase-containing compound metabolic process"/>
    <property type="evidence" value="ECO:0007669"/>
    <property type="project" value="InterPro"/>
</dbReference>
<organism evidence="12 13">
    <name type="scientific">Candidatus Onthousia faecipullorum</name>
    <dbReference type="NCBI Taxonomy" id="2840887"/>
    <lineage>
        <taxon>Bacteria</taxon>
        <taxon>Bacillati</taxon>
        <taxon>Bacillota</taxon>
        <taxon>Bacilli</taxon>
        <taxon>Candidatus Onthousia</taxon>
    </lineage>
</organism>
<dbReference type="SUPFAM" id="SSF52540">
    <property type="entry name" value="P-loop containing nucleoside triphosphate hydrolases"/>
    <property type="match status" value="1"/>
</dbReference>
<dbReference type="PROSITE" id="PS51193">
    <property type="entry name" value="HELICASE_ATP_BIND_2"/>
    <property type="match status" value="1"/>
</dbReference>
<comment type="similarity">
    <text evidence="10">Belongs to the helicase family. DinG subfamily.</text>
</comment>
<evidence type="ECO:0000256" key="6">
    <source>
        <dbReference type="ARBA" id="ARBA00023004"/>
    </source>
</evidence>
<dbReference type="Gene3D" id="3.40.50.300">
    <property type="entry name" value="P-loop containing nucleotide triphosphate hydrolases"/>
    <property type="match status" value="2"/>
</dbReference>
<dbReference type="PANTHER" id="PTHR11472">
    <property type="entry name" value="DNA REPAIR DEAD HELICASE RAD3/XP-D SUBFAMILY MEMBER"/>
    <property type="match status" value="1"/>
</dbReference>
<evidence type="ECO:0000256" key="3">
    <source>
        <dbReference type="ARBA" id="ARBA00022801"/>
    </source>
</evidence>
<proteinExistence type="inferred from homology"/>
<name>A0A9D1KAX8_9FIRM</name>
<dbReference type="PANTHER" id="PTHR11472:SF34">
    <property type="entry name" value="REGULATOR OF TELOMERE ELONGATION HELICASE 1"/>
    <property type="match status" value="1"/>
</dbReference>
<dbReference type="InterPro" id="IPR027417">
    <property type="entry name" value="P-loop_NTPase"/>
</dbReference>
<dbReference type="GO" id="GO:0046872">
    <property type="term" value="F:metal ion binding"/>
    <property type="evidence" value="ECO:0007669"/>
    <property type="project" value="UniProtKB-KW"/>
</dbReference>